<accession>A0A1W1ZJZ8</accession>
<evidence type="ECO:0000259" key="1">
    <source>
        <dbReference type="Pfam" id="PF18942"/>
    </source>
</evidence>
<dbReference type="InterPro" id="IPR043744">
    <property type="entry name" value="DUF5689"/>
</dbReference>
<sequence length="527" mass="56311">MYSKIFITMKTLILYSSLLFSALFLLAGCDKTGNFPGAEVNPHIAIYDLRSFYKGTDYPLTQSSMLGAIGVTGVVVSDHSGKNMTSGLLMVQNKWRLNELRGIAINIGADAANYVPGDSVTVKLLGGTMKRVDGMLQVTGLNGSAVFKVASGKSIPVNRVPSSYILTNPEKYESTEVVIVKGGFDPVPAPTDIYSGDKLVNDGFGNFTLHTETAATFANTSLPGMANFFGVVEYAQSTAGKYTPQLRIRRPQDITVLSSTITKAAIVISGFLAMPEGTPSTNGEYVQFLATRDIDFALTPFCVVTHNTNSAYQPTGVPLNGWATGGRRSYKFDLKSGKVAKGQYFYVGGNSNKLINGVGSTSIANGKWIVAKNTGSSAGDGLGDINADLLLNGTSGFADGIAVFEGLTVTKNTTPIDVIITGANGAIYNLAQEAGLRIANTDWYDIVNPVTLEPQPLYKQGSNTICLSRPAPTNAGFFYKLGGEYNIRLGRWVTARAQNRVDLEITSVLDELEKEFPAGIIPTKVVE</sequence>
<reference evidence="3" key="1">
    <citation type="submission" date="2017-04" db="EMBL/GenBank/DDBJ databases">
        <authorList>
            <person name="Varghese N."/>
            <person name="Submissions S."/>
        </authorList>
    </citation>
    <scope>NUCLEOTIDE SEQUENCE [LARGE SCALE GENOMIC DNA]</scope>
    <source>
        <strain evidence="3">DSM 12126</strain>
    </source>
</reference>
<evidence type="ECO:0000313" key="2">
    <source>
        <dbReference type="EMBL" id="SMC48714.1"/>
    </source>
</evidence>
<dbReference type="AlphaFoldDB" id="A0A1W1ZJZ8"/>
<dbReference type="PROSITE" id="PS51257">
    <property type="entry name" value="PROKAR_LIPOPROTEIN"/>
    <property type="match status" value="1"/>
</dbReference>
<gene>
    <name evidence="2" type="ORF">SAMN04488524_0794</name>
</gene>
<feature type="domain" description="DUF5689" evidence="1">
    <location>
        <begin position="44"/>
        <end position="254"/>
    </location>
</feature>
<evidence type="ECO:0000313" key="3">
    <source>
        <dbReference type="Proteomes" id="UP000192756"/>
    </source>
</evidence>
<organism evidence="2 3">
    <name type="scientific">Pedobacter africanus</name>
    <dbReference type="NCBI Taxonomy" id="151894"/>
    <lineage>
        <taxon>Bacteria</taxon>
        <taxon>Pseudomonadati</taxon>
        <taxon>Bacteroidota</taxon>
        <taxon>Sphingobacteriia</taxon>
        <taxon>Sphingobacteriales</taxon>
        <taxon>Sphingobacteriaceae</taxon>
        <taxon>Pedobacter</taxon>
    </lineage>
</organism>
<keyword evidence="3" id="KW-1185">Reference proteome</keyword>
<dbReference type="Pfam" id="PF18942">
    <property type="entry name" value="DUF5689"/>
    <property type="match status" value="1"/>
</dbReference>
<proteinExistence type="predicted"/>
<dbReference type="EMBL" id="FWXT01000001">
    <property type="protein sequence ID" value="SMC48714.1"/>
    <property type="molecule type" value="Genomic_DNA"/>
</dbReference>
<dbReference type="STRING" id="151894.SAMN04488524_0794"/>
<protein>
    <recommendedName>
        <fullName evidence="1">DUF5689 domain-containing protein</fullName>
    </recommendedName>
</protein>
<name>A0A1W1ZJZ8_9SPHI</name>
<dbReference type="Proteomes" id="UP000192756">
    <property type="component" value="Unassembled WGS sequence"/>
</dbReference>